<accession>A0AC60QZA3</accession>
<organism evidence="1 2">
    <name type="scientific">Ixodes persulcatus</name>
    <name type="common">Taiga tick</name>
    <dbReference type="NCBI Taxonomy" id="34615"/>
    <lineage>
        <taxon>Eukaryota</taxon>
        <taxon>Metazoa</taxon>
        <taxon>Ecdysozoa</taxon>
        <taxon>Arthropoda</taxon>
        <taxon>Chelicerata</taxon>
        <taxon>Arachnida</taxon>
        <taxon>Acari</taxon>
        <taxon>Parasitiformes</taxon>
        <taxon>Ixodida</taxon>
        <taxon>Ixodoidea</taxon>
        <taxon>Ixodidae</taxon>
        <taxon>Ixodinae</taxon>
        <taxon>Ixodes</taxon>
    </lineage>
</organism>
<sequence>MADAPPTRRRRLMYMEKGGSSSIPKSTLCRMRKEGLSGLGSLGSSQDSGDAASDACDVGSSGHDTSVGHISESDIASDELELSDVDVESTSFPSAEPSGGDPRAGAATATDALTSALREFGREGLPHSCTTKGEAVAMVMSLMVAGGLSWADLDNLLVVINTMFAPAADVLPRSKYLFRKLWTKQTDALIQYHFYCTCCCDRMTGTPDSEELTCQTCSHRTSARQLKNEGAFFVTLNMHDQLQHVITKTKTFLQDALTKVPPPPGDISDVTEGRACREMRSSGTLNNDDVTLTVNTDGSPVFSSSGASVWPIQFLVNELPAPERFKHCTLAGLWFGKGHPNMALFLEQFVDGLNSMDPVVWEQDGLSHASRAYILCWCLDAPARAAVQNCTLFNGYIGCPWCLTRGEHLDGSMRYTNLEDTTPRTSAGVLRDMKLALSLGGTFPVNGYFGPSPAVNLPHFNLVWGFTVEYMHAVLLGVVRQITELLLSSSNSQERYYVEKLLWTFVGMTGRLYGAAAMTFNLHQLLHLAEAVRQLGPLWGHSAFEFESGTDDSAWALARDQSELARVPPTSVAAEPLLDGHDIGRYGQSSPFPPVLARTSLVDRSR</sequence>
<name>A0AC60QZA3_IXOPE</name>
<comment type="caution">
    <text evidence="1">The sequence shown here is derived from an EMBL/GenBank/DDBJ whole genome shotgun (WGS) entry which is preliminary data.</text>
</comment>
<feature type="non-terminal residue" evidence="1">
    <location>
        <position position="606"/>
    </location>
</feature>
<proteinExistence type="predicted"/>
<gene>
    <name evidence="1" type="ORF">HPB47_013520</name>
</gene>
<protein>
    <submittedName>
        <fullName evidence="1">Uncharacterized protein</fullName>
    </submittedName>
</protein>
<reference evidence="1 2" key="1">
    <citation type="journal article" date="2020" name="Cell">
        <title>Large-Scale Comparative Analyses of Tick Genomes Elucidate Their Genetic Diversity and Vector Capacities.</title>
        <authorList>
            <consortium name="Tick Genome and Microbiome Consortium (TIGMIC)"/>
            <person name="Jia N."/>
            <person name="Wang J."/>
            <person name="Shi W."/>
            <person name="Du L."/>
            <person name="Sun Y."/>
            <person name="Zhan W."/>
            <person name="Jiang J.F."/>
            <person name="Wang Q."/>
            <person name="Zhang B."/>
            <person name="Ji P."/>
            <person name="Bell-Sakyi L."/>
            <person name="Cui X.M."/>
            <person name="Yuan T.T."/>
            <person name="Jiang B.G."/>
            <person name="Yang W.F."/>
            <person name="Lam T.T."/>
            <person name="Chang Q.C."/>
            <person name="Ding S.J."/>
            <person name="Wang X.J."/>
            <person name="Zhu J.G."/>
            <person name="Ruan X.D."/>
            <person name="Zhao L."/>
            <person name="Wei J.T."/>
            <person name="Ye R.Z."/>
            <person name="Que T.C."/>
            <person name="Du C.H."/>
            <person name="Zhou Y.H."/>
            <person name="Cheng J.X."/>
            <person name="Dai P.F."/>
            <person name="Guo W.B."/>
            <person name="Han X.H."/>
            <person name="Huang E.J."/>
            <person name="Li L.F."/>
            <person name="Wei W."/>
            <person name="Gao Y.C."/>
            <person name="Liu J.Z."/>
            <person name="Shao H.Z."/>
            <person name="Wang X."/>
            <person name="Wang C.C."/>
            <person name="Yang T.C."/>
            <person name="Huo Q.B."/>
            <person name="Li W."/>
            <person name="Chen H.Y."/>
            <person name="Chen S.E."/>
            <person name="Zhou L.G."/>
            <person name="Ni X.B."/>
            <person name="Tian J.H."/>
            <person name="Sheng Y."/>
            <person name="Liu T."/>
            <person name="Pan Y.S."/>
            <person name="Xia L.Y."/>
            <person name="Li J."/>
            <person name="Zhao F."/>
            <person name="Cao W.C."/>
        </authorList>
    </citation>
    <scope>NUCLEOTIDE SEQUENCE [LARGE SCALE GENOMIC DNA]</scope>
    <source>
        <strain evidence="1">Iper-2018</strain>
    </source>
</reference>
<dbReference type="EMBL" id="JABSTQ010001655">
    <property type="protein sequence ID" value="KAG0444676.1"/>
    <property type="molecule type" value="Genomic_DNA"/>
</dbReference>
<keyword evidence="2" id="KW-1185">Reference proteome</keyword>
<dbReference type="Proteomes" id="UP000805193">
    <property type="component" value="Unassembled WGS sequence"/>
</dbReference>
<evidence type="ECO:0000313" key="1">
    <source>
        <dbReference type="EMBL" id="KAG0444676.1"/>
    </source>
</evidence>
<evidence type="ECO:0000313" key="2">
    <source>
        <dbReference type="Proteomes" id="UP000805193"/>
    </source>
</evidence>